<comment type="subcellular location">
    <subcellularLocation>
        <location evidence="5">Endoplasmic reticulum membrane</location>
        <topology evidence="5">Multi-pass membrane protein</topology>
    </subcellularLocation>
    <subcellularLocation>
        <location evidence="1">Membrane</location>
        <topology evidence="1">Multi-pass membrane protein</topology>
    </subcellularLocation>
</comment>
<keyword evidence="4 5" id="KW-0472">Membrane</keyword>
<organism evidence="6 7">
    <name type="scientific">Drosophila albomicans</name>
    <name type="common">Fruit fly</name>
    <dbReference type="NCBI Taxonomy" id="7291"/>
    <lineage>
        <taxon>Eukaryota</taxon>
        <taxon>Metazoa</taxon>
        <taxon>Ecdysozoa</taxon>
        <taxon>Arthropoda</taxon>
        <taxon>Hexapoda</taxon>
        <taxon>Insecta</taxon>
        <taxon>Pterygota</taxon>
        <taxon>Neoptera</taxon>
        <taxon>Endopterygota</taxon>
        <taxon>Diptera</taxon>
        <taxon>Brachycera</taxon>
        <taxon>Muscomorpha</taxon>
        <taxon>Ephydroidea</taxon>
        <taxon>Drosophilidae</taxon>
        <taxon>Drosophila</taxon>
    </lineage>
</organism>
<dbReference type="OrthoDB" id="15270at2759"/>
<dbReference type="GO" id="GO:0072659">
    <property type="term" value="P:protein localization to plasma membrane"/>
    <property type="evidence" value="ECO:0007669"/>
    <property type="project" value="TreeGrafter"/>
</dbReference>
<evidence type="ECO:0000256" key="1">
    <source>
        <dbReference type="ARBA" id="ARBA00004141"/>
    </source>
</evidence>
<comment type="similarity">
    <text evidence="5">Belongs to the PIGW family.</text>
</comment>
<dbReference type="Proteomes" id="UP000515160">
    <property type="component" value="Chromosome 3"/>
</dbReference>
<reference evidence="7" key="1">
    <citation type="submission" date="2025-08" db="UniProtKB">
        <authorList>
            <consortium name="RefSeq"/>
        </authorList>
    </citation>
    <scope>IDENTIFICATION</scope>
    <source>
        <strain evidence="7">15112-1751.03</strain>
        <tissue evidence="7">Whole Adult</tissue>
    </source>
</reference>
<feature type="transmembrane region" description="Helical" evidence="5">
    <location>
        <begin position="454"/>
        <end position="476"/>
    </location>
</feature>
<feature type="transmembrane region" description="Helical" evidence="5">
    <location>
        <begin position="62"/>
        <end position="81"/>
    </location>
</feature>
<feature type="transmembrane region" description="Helical" evidence="5">
    <location>
        <begin position="157"/>
        <end position="178"/>
    </location>
</feature>
<keyword evidence="5" id="KW-0256">Endoplasmic reticulum</keyword>
<feature type="transmembrane region" description="Helical" evidence="5">
    <location>
        <begin position="251"/>
        <end position="272"/>
    </location>
</feature>
<comment type="function">
    <text evidence="5">A acetyltransferase, which acetylates the inositol ring of phosphatidylinositol during biosynthesis of GPI-anchor.</text>
</comment>
<dbReference type="AlphaFoldDB" id="A0A6P8XAC5"/>
<feature type="transmembrane region" description="Helical" evidence="5">
    <location>
        <begin position="127"/>
        <end position="145"/>
    </location>
</feature>
<keyword evidence="6" id="KW-1185">Reference proteome</keyword>
<evidence type="ECO:0000256" key="5">
    <source>
        <dbReference type="RuleBase" id="RU280819"/>
    </source>
</evidence>
<dbReference type="GO" id="GO:0032216">
    <property type="term" value="F:glucosaminyl-phosphatidylinositol O-acyltransferase activity"/>
    <property type="evidence" value="ECO:0007669"/>
    <property type="project" value="TreeGrafter"/>
</dbReference>
<dbReference type="Pfam" id="PF06423">
    <property type="entry name" value="GWT1"/>
    <property type="match status" value="1"/>
</dbReference>
<feature type="transmembrane region" description="Helical" evidence="5">
    <location>
        <begin position="87"/>
        <end position="107"/>
    </location>
</feature>
<feature type="transmembrane region" description="Helical" evidence="5">
    <location>
        <begin position="360"/>
        <end position="383"/>
    </location>
</feature>
<accession>A0A6P8XAC5</accession>
<feature type="transmembrane region" description="Helical" evidence="5">
    <location>
        <begin position="31"/>
        <end position="50"/>
    </location>
</feature>
<keyword evidence="5" id="KW-0337">GPI-anchor biosynthesis</keyword>
<dbReference type="GO" id="GO:0005789">
    <property type="term" value="C:endoplasmic reticulum membrane"/>
    <property type="evidence" value="ECO:0007669"/>
    <property type="project" value="UniProtKB-SubCell"/>
</dbReference>
<dbReference type="InterPro" id="IPR009447">
    <property type="entry name" value="PIGW/GWT1"/>
</dbReference>
<dbReference type="UniPathway" id="UPA00196"/>
<feature type="transmembrane region" description="Helical" evidence="5">
    <location>
        <begin position="190"/>
        <end position="213"/>
    </location>
</feature>
<keyword evidence="5" id="KW-0808">Transferase</keyword>
<dbReference type="RefSeq" id="XP_034109033.1">
    <property type="nucleotide sequence ID" value="XM_034253142.2"/>
</dbReference>
<evidence type="ECO:0000256" key="4">
    <source>
        <dbReference type="ARBA" id="ARBA00023136"/>
    </source>
</evidence>
<feature type="transmembrane region" description="Helical" evidence="5">
    <location>
        <begin position="330"/>
        <end position="354"/>
    </location>
</feature>
<dbReference type="EC" id="2.3.-.-" evidence="5"/>
<dbReference type="GeneID" id="117571140"/>
<proteinExistence type="inferred from homology"/>
<keyword evidence="3 5" id="KW-1133">Transmembrane helix</keyword>
<dbReference type="PIRSF" id="PIRSF017321">
    <property type="entry name" value="GWT1"/>
    <property type="match status" value="1"/>
</dbReference>
<keyword evidence="2 5" id="KW-0812">Transmembrane</keyword>
<sequence length="482" mass="53803">MASEPLTLLDLDTTQPRYYDKRVLESIDRGFTSLLVILTTFAGIVIARVATHRLCTRYSPTICYLAEFPLIVLPGILFVTVASGYSAVFVGIVTVAFLGLIVVTGSLSRARCRAHFDLGKRPMVLTIVRALTQLITAICILAIDFESFHRPYRKSRLFGAQLMDTGIGLFVVTMGLVSRRPRNCADLKRSLLHSALPLILLGFARTLALELIGYGQDEREYGKHLNAFFTLGFTKFLGSLLCFVPRNDFQLLPLAFALLVTHQLGLSFGGIMDYVIDDDLERNSFLSANREGLLSLPGFVCIYMLSIYLSRWLVAKSLLSYAEMVRKLRYFGAFALFCWLLMVLGANAVGISRVTCNMGYVFWMIAITSTMVWLTMFIFDFIISTVMPLDTSIALVESLEKGSSNVRTASPDKSSGVFLICESLNMNGLTFFLLANVLTGGVNIFLSPEDRSDFTSIIILLLYMLLATFVVFQLYMRRIRIA</sequence>
<comment type="pathway">
    <text evidence="5">Glycolipid biosynthesis; glycosylphosphatidylinositol-anchor biosynthesis.</text>
</comment>
<evidence type="ECO:0000313" key="7">
    <source>
        <dbReference type="RefSeq" id="XP_034109033.1"/>
    </source>
</evidence>
<evidence type="ECO:0000313" key="6">
    <source>
        <dbReference type="Proteomes" id="UP000515160"/>
    </source>
</evidence>
<protein>
    <recommendedName>
        <fullName evidence="5">Phosphatidylinositol-glycan biosynthesis class W protein</fullName>
        <ecNumber evidence="5">2.3.-.-</ecNumber>
    </recommendedName>
</protein>
<dbReference type="GO" id="GO:0006506">
    <property type="term" value="P:GPI anchor biosynthetic process"/>
    <property type="evidence" value="ECO:0007669"/>
    <property type="project" value="UniProtKB-UniPathway"/>
</dbReference>
<dbReference type="PANTHER" id="PTHR20661">
    <property type="entry name" value="PHOSPHATIDYLINOSITOL-GLYCAN BIOSYNTHESIS CLASS W PROTEIN"/>
    <property type="match status" value="1"/>
</dbReference>
<keyword evidence="5" id="KW-0012">Acyltransferase</keyword>
<evidence type="ECO:0000256" key="3">
    <source>
        <dbReference type="ARBA" id="ARBA00022989"/>
    </source>
</evidence>
<dbReference type="PANTHER" id="PTHR20661:SF0">
    <property type="entry name" value="PHOSPHATIDYLINOSITOL-GLYCAN BIOSYNTHESIS CLASS W PROTEIN"/>
    <property type="match status" value="1"/>
</dbReference>
<evidence type="ECO:0000256" key="2">
    <source>
        <dbReference type="ARBA" id="ARBA00022692"/>
    </source>
</evidence>
<name>A0A6P8XAC5_DROAB</name>
<feature type="transmembrane region" description="Helical" evidence="5">
    <location>
        <begin position="292"/>
        <end position="309"/>
    </location>
</feature>
<gene>
    <name evidence="7" type="primary">LOC117571140</name>
</gene>
<feature type="transmembrane region" description="Helical" evidence="5">
    <location>
        <begin position="225"/>
        <end position="244"/>
    </location>
</feature>